<dbReference type="Proteomes" id="UP001140217">
    <property type="component" value="Unassembled WGS sequence"/>
</dbReference>
<proteinExistence type="predicted"/>
<reference evidence="1" key="1">
    <citation type="submission" date="2022-07" db="EMBL/GenBank/DDBJ databases">
        <title>Phylogenomic reconstructions and comparative analyses of Kickxellomycotina fungi.</title>
        <authorList>
            <person name="Reynolds N.K."/>
            <person name="Stajich J.E."/>
            <person name="Barry K."/>
            <person name="Grigoriev I.V."/>
            <person name="Crous P."/>
            <person name="Smith M.E."/>
        </authorList>
    </citation>
    <scope>NUCLEOTIDE SEQUENCE</scope>
    <source>
        <strain evidence="1">NBRC 105414</strain>
    </source>
</reference>
<dbReference type="AlphaFoldDB" id="A0A9W8H307"/>
<dbReference type="EMBL" id="JANBUL010000334">
    <property type="protein sequence ID" value="KAJ2776780.1"/>
    <property type="molecule type" value="Genomic_DNA"/>
</dbReference>
<keyword evidence="2" id="KW-1185">Reference proteome</keyword>
<protein>
    <submittedName>
        <fullName evidence="1">Uncharacterized protein</fullName>
    </submittedName>
</protein>
<evidence type="ECO:0000313" key="1">
    <source>
        <dbReference type="EMBL" id="KAJ2776780.1"/>
    </source>
</evidence>
<name>A0A9W8H307_9FUNG</name>
<sequence>MSTDGSGAFSGLVQLWSYECAAVPVPETLADVQIRGTQQQQQQQQQGDSSGATTWLQGHMFASQHDGSCRQYAVLAVPARAPPPVHGCMVSEHDRPAFYDVYITDYADGAIVCGAFNVARAGGAGDAVELTLEPGASGGGGGGSAGLLAPALTARAMRLSTTRLPMLSRSDAAESCDRECACPLCKGGSGMC</sequence>
<evidence type="ECO:0000313" key="2">
    <source>
        <dbReference type="Proteomes" id="UP001140217"/>
    </source>
</evidence>
<comment type="caution">
    <text evidence="1">The sequence shown here is derived from an EMBL/GenBank/DDBJ whole genome shotgun (WGS) entry which is preliminary data.</text>
</comment>
<dbReference type="OrthoDB" id="5544218at2759"/>
<organism evidence="1 2">
    <name type="scientific">Coemansia javaensis</name>
    <dbReference type="NCBI Taxonomy" id="2761396"/>
    <lineage>
        <taxon>Eukaryota</taxon>
        <taxon>Fungi</taxon>
        <taxon>Fungi incertae sedis</taxon>
        <taxon>Zoopagomycota</taxon>
        <taxon>Kickxellomycotina</taxon>
        <taxon>Kickxellomycetes</taxon>
        <taxon>Kickxellales</taxon>
        <taxon>Kickxellaceae</taxon>
        <taxon>Coemansia</taxon>
    </lineage>
</organism>
<accession>A0A9W8H307</accession>
<gene>
    <name evidence="1" type="ORF">H4R18_005485</name>
</gene>